<evidence type="ECO:0000313" key="3">
    <source>
        <dbReference type="Proteomes" id="UP000287651"/>
    </source>
</evidence>
<proteinExistence type="predicted"/>
<gene>
    <name evidence="2" type="ORF">B296_00000572</name>
</gene>
<evidence type="ECO:0000256" key="1">
    <source>
        <dbReference type="SAM" id="MobiDB-lite"/>
    </source>
</evidence>
<comment type="caution">
    <text evidence="2">The sequence shown here is derived from an EMBL/GenBank/DDBJ whole genome shotgun (WGS) entry which is preliminary data.</text>
</comment>
<sequence>MKAHYVRSPRSATMEQGQRPTTVKAQNPLIYHDGEGTKIHYRESPKSATMEKGQTLYNRCCDRGIGSNGPKACESGNSTHAKISVTTEASGQMSSRHLRDRSDLTAEIGPVGRRPQVPRLKRNGGRYPIREVSNFILPHVNCSPILYPYRYWLTGDAVTLVHSLTPRYTDVCELGPT</sequence>
<name>A0A427AYV4_ENSVE</name>
<organism evidence="2 3">
    <name type="scientific">Ensete ventricosum</name>
    <name type="common">Abyssinian banana</name>
    <name type="synonym">Musa ensete</name>
    <dbReference type="NCBI Taxonomy" id="4639"/>
    <lineage>
        <taxon>Eukaryota</taxon>
        <taxon>Viridiplantae</taxon>
        <taxon>Streptophyta</taxon>
        <taxon>Embryophyta</taxon>
        <taxon>Tracheophyta</taxon>
        <taxon>Spermatophyta</taxon>
        <taxon>Magnoliopsida</taxon>
        <taxon>Liliopsida</taxon>
        <taxon>Zingiberales</taxon>
        <taxon>Musaceae</taxon>
        <taxon>Ensete</taxon>
    </lineage>
</organism>
<dbReference type="Proteomes" id="UP000287651">
    <property type="component" value="Unassembled WGS sequence"/>
</dbReference>
<evidence type="ECO:0000313" key="2">
    <source>
        <dbReference type="EMBL" id="RRT81448.1"/>
    </source>
</evidence>
<dbReference type="AlphaFoldDB" id="A0A427AYV4"/>
<protein>
    <submittedName>
        <fullName evidence="2">Uncharacterized protein</fullName>
    </submittedName>
</protein>
<reference evidence="2 3" key="1">
    <citation type="journal article" date="2014" name="Agronomy (Basel)">
        <title>A Draft Genome Sequence for Ensete ventricosum, the Drought-Tolerant Tree Against Hunger.</title>
        <authorList>
            <person name="Harrison J."/>
            <person name="Moore K.A."/>
            <person name="Paszkiewicz K."/>
            <person name="Jones T."/>
            <person name="Grant M."/>
            <person name="Ambacheew D."/>
            <person name="Muzemil S."/>
            <person name="Studholme D.J."/>
        </authorList>
    </citation>
    <scope>NUCLEOTIDE SEQUENCE [LARGE SCALE GENOMIC DNA]</scope>
</reference>
<dbReference type="EMBL" id="AMZH03000908">
    <property type="protein sequence ID" value="RRT81448.1"/>
    <property type="molecule type" value="Genomic_DNA"/>
</dbReference>
<feature type="compositionally biased region" description="Polar residues" evidence="1">
    <location>
        <begin position="10"/>
        <end position="21"/>
    </location>
</feature>
<feature type="region of interest" description="Disordered" evidence="1">
    <location>
        <begin position="1"/>
        <end position="21"/>
    </location>
</feature>
<accession>A0A427AYV4</accession>